<accession>A0A0K0E2I5</accession>
<keyword evidence="1" id="KW-1133">Transmembrane helix</keyword>
<keyword evidence="1" id="KW-0472">Membrane</keyword>
<reference evidence="3" key="1">
    <citation type="submission" date="2015-08" db="UniProtKB">
        <authorList>
            <consortium name="WormBaseParasite"/>
        </authorList>
    </citation>
    <scope>IDENTIFICATION</scope>
</reference>
<evidence type="ECO:0000256" key="1">
    <source>
        <dbReference type="SAM" id="Phobius"/>
    </source>
</evidence>
<dbReference type="Proteomes" id="UP000035681">
    <property type="component" value="Unplaced"/>
</dbReference>
<dbReference type="AlphaFoldDB" id="A0A0K0E2I5"/>
<evidence type="ECO:0000313" key="4">
    <source>
        <dbReference type="WBParaSite" id="TCONS_00010557.p1"/>
    </source>
</evidence>
<dbReference type="WBParaSite" id="SSTP_0000370350.1">
    <property type="protein sequence ID" value="SSTP_0000370350.1"/>
    <property type="gene ID" value="SSTP_0000370350"/>
</dbReference>
<sequence length="105" mass="12359">MKNIDNVMLNSTEDILFILNSKWKILKQMEVIFFILNLFVIIFVVFMITVCLLFEHWGKNKLNKANHKAWVTIIAAEEESRRIKTAEAMKMDKIVDTNTNCYTTE</sequence>
<proteinExistence type="predicted"/>
<protein>
    <submittedName>
        <fullName evidence="3 4">Uncharacterized protein</fullName>
    </submittedName>
</protein>
<evidence type="ECO:0000313" key="2">
    <source>
        <dbReference type="Proteomes" id="UP000035681"/>
    </source>
</evidence>
<dbReference type="WBParaSite" id="TCONS_00010557.p1">
    <property type="protein sequence ID" value="TCONS_00010557.p1"/>
    <property type="gene ID" value="XLOC_003826"/>
</dbReference>
<evidence type="ECO:0000313" key="3">
    <source>
        <dbReference type="WBParaSite" id="SSTP_0000370350.1"/>
    </source>
</evidence>
<name>A0A0K0E2I5_STRER</name>
<feature type="transmembrane region" description="Helical" evidence="1">
    <location>
        <begin position="31"/>
        <end position="54"/>
    </location>
</feature>
<keyword evidence="2" id="KW-1185">Reference proteome</keyword>
<keyword evidence="1" id="KW-0812">Transmembrane</keyword>
<organism evidence="3">
    <name type="scientific">Strongyloides stercoralis</name>
    <name type="common">Threadworm</name>
    <dbReference type="NCBI Taxonomy" id="6248"/>
    <lineage>
        <taxon>Eukaryota</taxon>
        <taxon>Metazoa</taxon>
        <taxon>Ecdysozoa</taxon>
        <taxon>Nematoda</taxon>
        <taxon>Chromadorea</taxon>
        <taxon>Rhabditida</taxon>
        <taxon>Tylenchina</taxon>
        <taxon>Panagrolaimomorpha</taxon>
        <taxon>Strongyloidoidea</taxon>
        <taxon>Strongyloididae</taxon>
        <taxon>Strongyloides</taxon>
    </lineage>
</organism>